<dbReference type="SUPFAM" id="SSF82649">
    <property type="entry name" value="SufE/NifU"/>
    <property type="match status" value="1"/>
</dbReference>
<dbReference type="CDD" id="cd06664">
    <property type="entry name" value="IscU_like"/>
    <property type="match status" value="1"/>
</dbReference>
<gene>
    <name evidence="2" type="ORF">METZ01_LOCUS55681</name>
</gene>
<dbReference type="GO" id="GO:0005506">
    <property type="term" value="F:iron ion binding"/>
    <property type="evidence" value="ECO:0007669"/>
    <property type="project" value="InterPro"/>
</dbReference>
<protein>
    <recommendedName>
        <fullName evidence="1">NIF system FeS cluster assembly NifU N-terminal domain-containing protein</fullName>
    </recommendedName>
</protein>
<name>A0A381SKG6_9ZZZZ</name>
<dbReference type="AlphaFoldDB" id="A0A381SKG6"/>
<dbReference type="Pfam" id="PF01592">
    <property type="entry name" value="NifU_N"/>
    <property type="match status" value="1"/>
</dbReference>
<dbReference type="EMBL" id="UINC01003045">
    <property type="protein sequence ID" value="SVA02827.1"/>
    <property type="molecule type" value="Genomic_DNA"/>
</dbReference>
<proteinExistence type="predicted"/>
<feature type="domain" description="NIF system FeS cluster assembly NifU N-terminal" evidence="1">
    <location>
        <begin position="5"/>
        <end position="120"/>
    </location>
</feature>
<dbReference type="Gene3D" id="3.90.1010.10">
    <property type="match status" value="1"/>
</dbReference>
<dbReference type="GO" id="GO:0016226">
    <property type="term" value="P:iron-sulfur cluster assembly"/>
    <property type="evidence" value="ECO:0007669"/>
    <property type="project" value="InterPro"/>
</dbReference>
<organism evidence="2">
    <name type="scientific">marine metagenome</name>
    <dbReference type="NCBI Taxonomy" id="408172"/>
    <lineage>
        <taxon>unclassified sequences</taxon>
        <taxon>metagenomes</taxon>
        <taxon>ecological metagenomes</taxon>
    </lineage>
</organism>
<dbReference type="InterPro" id="IPR002871">
    <property type="entry name" value="NIF_FeS_clus_asmbl_NifU_N"/>
</dbReference>
<reference evidence="2" key="1">
    <citation type="submission" date="2018-05" db="EMBL/GenBank/DDBJ databases">
        <authorList>
            <person name="Lanie J.A."/>
            <person name="Ng W.-L."/>
            <person name="Kazmierczak K.M."/>
            <person name="Andrzejewski T.M."/>
            <person name="Davidsen T.M."/>
            <person name="Wayne K.J."/>
            <person name="Tettelin H."/>
            <person name="Glass J.I."/>
            <person name="Rusch D."/>
            <person name="Podicherti R."/>
            <person name="Tsui H.-C.T."/>
            <person name="Winkler M.E."/>
        </authorList>
    </citation>
    <scope>NUCLEOTIDE SEQUENCE</scope>
</reference>
<dbReference type="GO" id="GO:0051536">
    <property type="term" value="F:iron-sulfur cluster binding"/>
    <property type="evidence" value="ECO:0007669"/>
    <property type="project" value="InterPro"/>
</dbReference>
<sequence length="140" mass="15697">MENLYQTTILEHGHRPHNFGKPQTSSISREGYNPLCGDKISLYLSSDTSNLYLMFESVSCVICKASASLMTLTINELSIDEGLYIIDDVMNGIKNGNIDLDVFTDDMSCLNEIVNYPSRINCALLPWTTAKDLIEDLKHD</sequence>
<evidence type="ECO:0000313" key="2">
    <source>
        <dbReference type="EMBL" id="SVA02827.1"/>
    </source>
</evidence>
<evidence type="ECO:0000259" key="1">
    <source>
        <dbReference type="Pfam" id="PF01592"/>
    </source>
</evidence>
<accession>A0A381SKG6</accession>